<dbReference type="InterPro" id="IPR000034">
    <property type="entry name" value="Laminin_IV"/>
</dbReference>
<keyword evidence="3" id="KW-1015">Disulfide bond</keyword>
<dbReference type="Proteomes" id="UP001152888">
    <property type="component" value="Unassembled WGS sequence"/>
</dbReference>
<feature type="domain" description="Laminin IV type A" evidence="5">
    <location>
        <begin position="1"/>
        <end position="117"/>
    </location>
</feature>
<sequence length="174" mass="19684">MLPEKFLGDLTTSYGGYLTVKVTGGTFTVYLQGNGVQMQTAASKELHLLETSRWHVVKENPYFPRMCKEEMTRGCFMAVLQKVTRFTIEAPHRITEVLLDKAKFNISTYPVTHTIEKCQCPEEYSGLSCQEPNEEYHKYFPTDSGNHWIDLVIGKAKSCSCNGRSKQCDPISGD</sequence>
<evidence type="ECO:0000256" key="2">
    <source>
        <dbReference type="ARBA" id="ARBA00022737"/>
    </source>
</evidence>
<proteinExistence type="predicted"/>
<keyword evidence="7" id="KW-1185">Reference proteome</keyword>
<keyword evidence="1" id="KW-0732">Signal</keyword>
<dbReference type="Pfam" id="PF00052">
    <property type="entry name" value="Laminin_B"/>
    <property type="match status" value="1"/>
</dbReference>
<keyword evidence="2" id="KW-0677">Repeat</keyword>
<comment type="caution">
    <text evidence="6">The sequence shown here is derived from an EMBL/GenBank/DDBJ whole genome shotgun (WGS) entry which is preliminary data.</text>
</comment>
<dbReference type="PROSITE" id="PS51115">
    <property type="entry name" value="LAMININ_IVA"/>
    <property type="match status" value="1"/>
</dbReference>
<protein>
    <recommendedName>
        <fullName evidence="5">Laminin IV type A domain-containing protein</fullName>
    </recommendedName>
</protein>
<keyword evidence="4" id="KW-0325">Glycoprotein</keyword>
<accession>A0A9P0KYI5</accession>
<evidence type="ECO:0000256" key="3">
    <source>
        <dbReference type="ARBA" id="ARBA00023157"/>
    </source>
</evidence>
<evidence type="ECO:0000256" key="1">
    <source>
        <dbReference type="ARBA" id="ARBA00022729"/>
    </source>
</evidence>
<evidence type="ECO:0000313" key="6">
    <source>
        <dbReference type="EMBL" id="CAH1980453.1"/>
    </source>
</evidence>
<organism evidence="6 7">
    <name type="scientific">Acanthoscelides obtectus</name>
    <name type="common">Bean weevil</name>
    <name type="synonym">Bruchus obtectus</name>
    <dbReference type="NCBI Taxonomy" id="200917"/>
    <lineage>
        <taxon>Eukaryota</taxon>
        <taxon>Metazoa</taxon>
        <taxon>Ecdysozoa</taxon>
        <taxon>Arthropoda</taxon>
        <taxon>Hexapoda</taxon>
        <taxon>Insecta</taxon>
        <taxon>Pterygota</taxon>
        <taxon>Neoptera</taxon>
        <taxon>Endopterygota</taxon>
        <taxon>Coleoptera</taxon>
        <taxon>Polyphaga</taxon>
        <taxon>Cucujiformia</taxon>
        <taxon>Chrysomeloidea</taxon>
        <taxon>Chrysomelidae</taxon>
        <taxon>Bruchinae</taxon>
        <taxon>Bruchini</taxon>
        <taxon>Acanthoscelides</taxon>
    </lineage>
</organism>
<dbReference type="EMBL" id="CAKOFQ010006895">
    <property type="protein sequence ID" value="CAH1980453.1"/>
    <property type="molecule type" value="Genomic_DNA"/>
</dbReference>
<evidence type="ECO:0000313" key="7">
    <source>
        <dbReference type="Proteomes" id="UP001152888"/>
    </source>
</evidence>
<gene>
    <name evidence="6" type="ORF">ACAOBT_LOCUS14001</name>
</gene>
<reference evidence="6" key="1">
    <citation type="submission" date="2022-03" db="EMBL/GenBank/DDBJ databases">
        <authorList>
            <person name="Sayadi A."/>
        </authorList>
    </citation>
    <scope>NUCLEOTIDE SEQUENCE</scope>
</reference>
<dbReference type="AlphaFoldDB" id="A0A9P0KYI5"/>
<evidence type="ECO:0000259" key="5">
    <source>
        <dbReference type="PROSITE" id="PS51115"/>
    </source>
</evidence>
<evidence type="ECO:0000256" key="4">
    <source>
        <dbReference type="ARBA" id="ARBA00023180"/>
    </source>
</evidence>
<name>A0A9P0KYI5_ACAOB</name>